<name>A0A8J2YC45_9BACL</name>
<dbReference type="EMBL" id="BMHQ01000001">
    <property type="protein sequence ID" value="GGE04144.1"/>
    <property type="molecule type" value="Genomic_DNA"/>
</dbReference>
<reference evidence="3" key="1">
    <citation type="journal article" date="2014" name="Int. J. Syst. Evol. Microbiol.">
        <title>Complete genome sequence of Corynebacterium casei LMG S-19264T (=DSM 44701T), isolated from a smear-ripened cheese.</title>
        <authorList>
            <consortium name="US DOE Joint Genome Institute (JGI-PGF)"/>
            <person name="Walter F."/>
            <person name="Albersmeier A."/>
            <person name="Kalinowski J."/>
            <person name="Ruckert C."/>
        </authorList>
    </citation>
    <scope>NUCLEOTIDE SEQUENCE</scope>
    <source>
        <strain evidence="3">CGMCC 1.15179</strain>
    </source>
</reference>
<dbReference type="AlphaFoldDB" id="A0A8J2YC45"/>
<keyword evidence="2" id="KW-0732">Signal</keyword>
<protein>
    <recommendedName>
        <fullName evidence="5">Streptococcal pilin isopeptide linker domain-containing protein</fullName>
    </recommendedName>
</protein>
<accession>A0A8J2YC45</accession>
<feature type="signal peptide" evidence="2">
    <location>
        <begin position="1"/>
        <end position="23"/>
    </location>
</feature>
<feature type="region of interest" description="Disordered" evidence="1">
    <location>
        <begin position="172"/>
        <end position="217"/>
    </location>
</feature>
<evidence type="ECO:0000256" key="2">
    <source>
        <dbReference type="SAM" id="SignalP"/>
    </source>
</evidence>
<sequence length="251" mass="27099">MRSAALAVLMCLFVFTVAPIAHAETTDTITQTTDKVSETTDKALPTEKLQEPQLQGEYFTKGGKHYVQVKMNPSKSPRGTWIITLNGSDEQASPENAQLNQFTAKYDDLVPGRNYQLIAVFYGKDGERAVDVNTCYNFTAKKPTQGMDNRVPLQDCGIASKAKELKKQALDTVNGDKSDGGKILNGGEKGTAPSGTEESGSFFHFNSGKQEGGPMPDTAAPSPVWMSLGAQMLLVGAALLGFRPQSRTEDE</sequence>
<evidence type="ECO:0000313" key="4">
    <source>
        <dbReference type="Proteomes" id="UP000625210"/>
    </source>
</evidence>
<dbReference type="Proteomes" id="UP000625210">
    <property type="component" value="Unassembled WGS sequence"/>
</dbReference>
<organism evidence="3 4">
    <name type="scientific">Marinithermofilum abyssi</name>
    <dbReference type="NCBI Taxonomy" id="1571185"/>
    <lineage>
        <taxon>Bacteria</taxon>
        <taxon>Bacillati</taxon>
        <taxon>Bacillota</taxon>
        <taxon>Bacilli</taxon>
        <taxon>Bacillales</taxon>
        <taxon>Thermoactinomycetaceae</taxon>
        <taxon>Marinithermofilum</taxon>
    </lineage>
</organism>
<reference evidence="3" key="2">
    <citation type="submission" date="2020-09" db="EMBL/GenBank/DDBJ databases">
        <authorList>
            <person name="Sun Q."/>
            <person name="Zhou Y."/>
        </authorList>
    </citation>
    <scope>NUCLEOTIDE SEQUENCE</scope>
    <source>
        <strain evidence="3">CGMCC 1.15179</strain>
    </source>
</reference>
<evidence type="ECO:0008006" key="5">
    <source>
        <dbReference type="Google" id="ProtNLM"/>
    </source>
</evidence>
<gene>
    <name evidence="3" type="ORF">GCM10011571_01360</name>
</gene>
<evidence type="ECO:0000313" key="3">
    <source>
        <dbReference type="EMBL" id="GGE04144.1"/>
    </source>
</evidence>
<evidence type="ECO:0000256" key="1">
    <source>
        <dbReference type="SAM" id="MobiDB-lite"/>
    </source>
</evidence>
<keyword evidence="4" id="KW-1185">Reference proteome</keyword>
<proteinExistence type="predicted"/>
<feature type="chain" id="PRO_5035194218" description="Streptococcal pilin isopeptide linker domain-containing protein" evidence="2">
    <location>
        <begin position="24"/>
        <end position="251"/>
    </location>
</feature>
<dbReference type="RefSeq" id="WP_188646005.1">
    <property type="nucleotide sequence ID" value="NZ_BMHQ01000001.1"/>
</dbReference>
<comment type="caution">
    <text evidence="3">The sequence shown here is derived from an EMBL/GenBank/DDBJ whole genome shotgun (WGS) entry which is preliminary data.</text>
</comment>